<keyword evidence="7" id="KW-1185">Reference proteome</keyword>
<dbReference type="HAMAP" id="MF_03011">
    <property type="entry name" value="eIF3l"/>
    <property type="match status" value="1"/>
</dbReference>
<dbReference type="GO" id="GO:0033290">
    <property type="term" value="C:eukaryotic 48S preinitiation complex"/>
    <property type="evidence" value="ECO:0007669"/>
    <property type="project" value="UniProtKB-UniRule"/>
</dbReference>
<comment type="subcellular location">
    <subcellularLocation>
        <location evidence="4">Cytoplasm</location>
    </subcellularLocation>
</comment>
<evidence type="ECO:0000313" key="6">
    <source>
        <dbReference type="EMBL" id="KAI7733510.1"/>
    </source>
</evidence>
<evidence type="ECO:0000256" key="4">
    <source>
        <dbReference type="HAMAP-Rule" id="MF_03011"/>
    </source>
</evidence>
<dbReference type="AlphaFoldDB" id="A0AAD5G8X4"/>
<dbReference type="InterPro" id="IPR000717">
    <property type="entry name" value="PCI_dom"/>
</dbReference>
<accession>A0AAD5G8X4</accession>
<reference evidence="6" key="1">
    <citation type="submission" date="2022-06" db="EMBL/GenBank/DDBJ databases">
        <title>Uncovering the hologenomic basis of an extraordinary plant invasion.</title>
        <authorList>
            <person name="Bieker V.C."/>
            <person name="Martin M.D."/>
            <person name="Gilbert T."/>
            <person name="Hodgins K."/>
            <person name="Battlay P."/>
            <person name="Petersen B."/>
            <person name="Wilson J."/>
        </authorList>
    </citation>
    <scope>NUCLEOTIDE SEQUENCE</scope>
    <source>
        <strain evidence="6">AA19_3_7</strain>
        <tissue evidence="6">Leaf</tissue>
    </source>
</reference>
<dbReference type="GO" id="GO:0005852">
    <property type="term" value="C:eukaryotic translation initiation factor 3 complex"/>
    <property type="evidence" value="ECO:0007669"/>
    <property type="project" value="UniProtKB-UniRule"/>
</dbReference>
<dbReference type="Proteomes" id="UP001206925">
    <property type="component" value="Unassembled WGS sequence"/>
</dbReference>
<evidence type="ECO:0000259" key="5">
    <source>
        <dbReference type="PROSITE" id="PS50250"/>
    </source>
</evidence>
<protein>
    <recommendedName>
        <fullName evidence="4">Eukaryotic translation initiation factor 3 subunit L</fullName>
        <shortName evidence="4">eIF3l</shortName>
    </recommendedName>
</protein>
<dbReference type="EMBL" id="JAMZMK010009961">
    <property type="protein sequence ID" value="KAI7733510.1"/>
    <property type="molecule type" value="Genomic_DNA"/>
</dbReference>
<keyword evidence="2 4" id="KW-0396">Initiation factor</keyword>
<comment type="function">
    <text evidence="4">Component of the eukaryotic translation initiation factor 3 (eIF-3) complex, which is involved in protein synthesis of a specialized repertoire of mRNAs and, together with other initiation factors, stimulates binding of mRNA and methionyl-tRNAi to the 40S ribosome. The eIF-3 complex specifically targets and initiates translation of a subset of mRNAs involved in cell proliferation.</text>
</comment>
<evidence type="ECO:0000256" key="1">
    <source>
        <dbReference type="ARBA" id="ARBA00022490"/>
    </source>
</evidence>
<proteinExistence type="inferred from homology"/>
<evidence type="ECO:0000313" key="7">
    <source>
        <dbReference type="Proteomes" id="UP001206925"/>
    </source>
</evidence>
<evidence type="ECO:0000256" key="3">
    <source>
        <dbReference type="ARBA" id="ARBA00022917"/>
    </source>
</evidence>
<dbReference type="PANTHER" id="PTHR13242">
    <property type="entry name" value="EUKARYOTIC TRANSLATION INITIATION FACTOR 3"/>
    <property type="match status" value="1"/>
</dbReference>
<dbReference type="GO" id="GO:0001732">
    <property type="term" value="P:formation of cytoplasmic translation initiation complex"/>
    <property type="evidence" value="ECO:0007669"/>
    <property type="project" value="UniProtKB-UniRule"/>
</dbReference>
<evidence type="ECO:0000256" key="2">
    <source>
        <dbReference type="ARBA" id="ARBA00022540"/>
    </source>
</evidence>
<dbReference type="GO" id="GO:0016282">
    <property type="term" value="C:eukaryotic 43S preinitiation complex"/>
    <property type="evidence" value="ECO:0007669"/>
    <property type="project" value="UniProtKB-UniRule"/>
</dbReference>
<organism evidence="6 7">
    <name type="scientific">Ambrosia artemisiifolia</name>
    <name type="common">Common ragweed</name>
    <dbReference type="NCBI Taxonomy" id="4212"/>
    <lineage>
        <taxon>Eukaryota</taxon>
        <taxon>Viridiplantae</taxon>
        <taxon>Streptophyta</taxon>
        <taxon>Embryophyta</taxon>
        <taxon>Tracheophyta</taxon>
        <taxon>Spermatophyta</taxon>
        <taxon>Magnoliopsida</taxon>
        <taxon>eudicotyledons</taxon>
        <taxon>Gunneridae</taxon>
        <taxon>Pentapetalae</taxon>
        <taxon>asterids</taxon>
        <taxon>campanulids</taxon>
        <taxon>Asterales</taxon>
        <taxon>Asteraceae</taxon>
        <taxon>Asteroideae</taxon>
        <taxon>Heliantheae alliance</taxon>
        <taxon>Heliantheae</taxon>
        <taxon>Ambrosia</taxon>
    </lineage>
</organism>
<comment type="subunit">
    <text evidence="4">Component of the eukaryotic translation initiation factor 3 (eIF-3) complex.</text>
</comment>
<feature type="domain" description="PCI" evidence="5">
    <location>
        <begin position="252"/>
        <end position="451"/>
    </location>
</feature>
<comment type="similarity">
    <text evidence="4">Belongs to the eIF-3 subunit L family.</text>
</comment>
<comment type="caution">
    <text evidence="6">The sequence shown here is derived from an EMBL/GenBank/DDBJ whole genome shotgun (WGS) entry which is preliminary data.</text>
</comment>
<name>A0AAD5G8X4_AMBAR</name>
<dbReference type="GO" id="GO:0003743">
    <property type="term" value="F:translation initiation factor activity"/>
    <property type="evidence" value="ECO:0007669"/>
    <property type="project" value="UniProtKB-UniRule"/>
</dbReference>
<keyword evidence="3 4" id="KW-0648">Protein biosynthesis</keyword>
<gene>
    <name evidence="6" type="ORF">M8C21_030694</name>
</gene>
<dbReference type="PANTHER" id="PTHR13242:SF0">
    <property type="entry name" value="EUKARYOTIC TRANSLATION INITIATION FACTOR 3 SUBUNIT L"/>
    <property type="match status" value="1"/>
</dbReference>
<sequence length="453" mass="53193">MEYSEEDEGEGYDPSYVPEPIHVRDIVQDAERAFFKEKAWPSVEAVAEYVDNDHVFCLLYREMWFRHLYARLNPTLNHKIHSWDNYCTLFQLPNQWLWDMVVEFVYQFQSFSQYRAKMKTKTNHEIALLTQHDQAWNVYGVLNFLQALMEKSSIVDILQQEKEGHQQFTATDGYDYSGGSNVLKVLGYFSMVGLLRVHCLLGDYQTGLNSLLPIDITQQGVYTSVIGSHIATIYHYGFAKLMLRRYVEAIHEFNKILVYIYKTKQYHQKSPQYEQILKKNEQMYALLTICLSICPQHKLVDETVNSQLREKYGEKMLRMQRYDDESFALYDELFSYACPKFITPSAPSYDEPLVNYNQDAYRLQLKLFLYEVKQQQQLSVVRTFLKVYSTISVAKLASYMEVDEFTLRTILMTYKHKTHSVGADGKTISNPDIDFYIDDLEAVIGNMDRVKLE</sequence>
<dbReference type="InterPro" id="IPR019382">
    <property type="entry name" value="eIF3l"/>
</dbReference>
<keyword evidence="1 4" id="KW-0963">Cytoplasm</keyword>
<dbReference type="PROSITE" id="PS50250">
    <property type="entry name" value="PCI"/>
    <property type="match status" value="1"/>
</dbReference>
<dbReference type="Pfam" id="PF10255">
    <property type="entry name" value="Paf67"/>
    <property type="match status" value="1"/>
</dbReference>